<dbReference type="Pfam" id="PF06013">
    <property type="entry name" value="WXG100"/>
    <property type="match status" value="1"/>
</dbReference>
<dbReference type="AlphaFoldDB" id="A0A6N7V101"/>
<reference evidence="2 3" key="1">
    <citation type="submission" date="2019-08" db="EMBL/GenBank/DDBJ databases">
        <title>In-depth cultivation of the pig gut microbiome towards novel bacterial diversity and tailored functional studies.</title>
        <authorList>
            <person name="Wylensek D."/>
            <person name="Hitch T.C.A."/>
            <person name="Clavel T."/>
        </authorList>
    </citation>
    <scope>NUCLEOTIDE SEQUENCE [LARGE SCALE GENOMIC DNA]</scope>
    <source>
        <strain evidence="2 3">LKV-472-APC-3</strain>
    </source>
</reference>
<dbReference type="RefSeq" id="WP_117571493.1">
    <property type="nucleotide sequence ID" value="NZ_CAUWCP010000007.1"/>
</dbReference>
<keyword evidence="3" id="KW-1185">Reference proteome</keyword>
<dbReference type="SUPFAM" id="SSF140453">
    <property type="entry name" value="EsxAB dimer-like"/>
    <property type="match status" value="1"/>
</dbReference>
<protein>
    <recommendedName>
        <fullName evidence="1">ESAT-6-like protein</fullName>
    </recommendedName>
</protein>
<evidence type="ECO:0000313" key="3">
    <source>
        <dbReference type="Proteomes" id="UP000434241"/>
    </source>
</evidence>
<comment type="caution">
    <text evidence="2">The sequence shown here is derived from an EMBL/GenBank/DDBJ whole genome shotgun (WGS) entry which is preliminary data.</text>
</comment>
<dbReference type="Proteomes" id="UP000434241">
    <property type="component" value="Unassembled WGS sequence"/>
</dbReference>
<dbReference type="Gene3D" id="1.10.287.1060">
    <property type="entry name" value="ESAT-6-like"/>
    <property type="match status" value="1"/>
</dbReference>
<proteinExistence type="inferred from homology"/>
<comment type="similarity">
    <text evidence="1">Belongs to the WXG100 family.</text>
</comment>
<accession>A0A6N7V101</accession>
<gene>
    <name evidence="2" type="ORF">FYJ55_03915</name>
</gene>
<dbReference type="NCBIfam" id="TIGR03930">
    <property type="entry name" value="WXG100_ESAT6"/>
    <property type="match status" value="1"/>
</dbReference>
<dbReference type="InterPro" id="IPR010310">
    <property type="entry name" value="T7SS_ESAT-6-like"/>
</dbReference>
<organism evidence="2 3">
    <name type="scientific">Holdemanella porci</name>
    <dbReference type="NCBI Taxonomy" id="2652276"/>
    <lineage>
        <taxon>Bacteria</taxon>
        <taxon>Bacillati</taxon>
        <taxon>Bacillota</taxon>
        <taxon>Erysipelotrichia</taxon>
        <taxon>Erysipelotrichales</taxon>
        <taxon>Erysipelotrichaceae</taxon>
        <taxon>Holdemanella</taxon>
    </lineage>
</organism>
<sequence>MKISVDYSEVYQASVYVKNKADSYNDLIQNLYKKVEQMQSIWQGVDHLAFQNQLEEFRPSLNEMYQVIQEYSNVLKQTASVYEQLQQDRVAQARLLL</sequence>
<name>A0A6N7V101_9FIRM</name>
<dbReference type="GeneID" id="93158439"/>
<dbReference type="EMBL" id="VUMR01000012">
    <property type="protein sequence ID" value="MSS56065.1"/>
    <property type="molecule type" value="Genomic_DNA"/>
</dbReference>
<evidence type="ECO:0000313" key="2">
    <source>
        <dbReference type="EMBL" id="MSS56065.1"/>
    </source>
</evidence>
<evidence type="ECO:0000256" key="1">
    <source>
        <dbReference type="RuleBase" id="RU362001"/>
    </source>
</evidence>
<dbReference type="InterPro" id="IPR036689">
    <property type="entry name" value="ESAT-6-like_sf"/>
</dbReference>